<dbReference type="AlphaFoldDB" id="A0A811K345"/>
<evidence type="ECO:0000256" key="4">
    <source>
        <dbReference type="ARBA" id="ARBA00023242"/>
    </source>
</evidence>
<keyword evidence="8" id="KW-1185">Reference proteome</keyword>
<dbReference type="InterPro" id="IPR015943">
    <property type="entry name" value="WD40/YVTN_repeat-like_dom_sf"/>
</dbReference>
<feature type="repeat" description="WD" evidence="5">
    <location>
        <begin position="212"/>
        <end position="253"/>
    </location>
</feature>
<name>A0A811K345_9BILA</name>
<feature type="compositionally biased region" description="Low complexity" evidence="6">
    <location>
        <begin position="608"/>
        <end position="620"/>
    </location>
</feature>
<dbReference type="Proteomes" id="UP000783686">
    <property type="component" value="Unassembled WGS sequence"/>
</dbReference>
<feature type="compositionally biased region" description="Pro residues" evidence="6">
    <location>
        <begin position="716"/>
        <end position="745"/>
    </location>
</feature>
<reference evidence="7" key="1">
    <citation type="submission" date="2020-09" db="EMBL/GenBank/DDBJ databases">
        <authorList>
            <person name="Kikuchi T."/>
        </authorList>
    </citation>
    <scope>NUCLEOTIDE SEQUENCE</scope>
    <source>
        <strain evidence="7">SH1</strain>
    </source>
</reference>
<dbReference type="Gene3D" id="2.130.10.10">
    <property type="entry name" value="YVTN repeat-like/Quinoprotein amine dehydrogenase"/>
    <property type="match status" value="2"/>
</dbReference>
<feature type="repeat" description="WD" evidence="5">
    <location>
        <begin position="170"/>
        <end position="202"/>
    </location>
</feature>
<evidence type="ECO:0000256" key="1">
    <source>
        <dbReference type="ARBA" id="ARBA00004123"/>
    </source>
</evidence>
<dbReference type="PANTHER" id="PTHR22836">
    <property type="entry name" value="WD40 REPEAT PROTEIN"/>
    <property type="match status" value="1"/>
</dbReference>
<dbReference type="SMART" id="SM00320">
    <property type="entry name" value="WD40"/>
    <property type="match status" value="7"/>
</dbReference>
<evidence type="ECO:0000256" key="3">
    <source>
        <dbReference type="ARBA" id="ARBA00022737"/>
    </source>
</evidence>
<feature type="compositionally biased region" description="Basic and acidic residues" evidence="6">
    <location>
        <begin position="665"/>
        <end position="678"/>
    </location>
</feature>
<evidence type="ECO:0000256" key="2">
    <source>
        <dbReference type="ARBA" id="ARBA00022574"/>
    </source>
</evidence>
<dbReference type="PROSITE" id="PS50294">
    <property type="entry name" value="WD_REPEATS_REGION"/>
    <property type="match status" value="5"/>
</dbReference>
<evidence type="ECO:0000256" key="5">
    <source>
        <dbReference type="PROSITE-ProRule" id="PRU00221"/>
    </source>
</evidence>
<feature type="repeat" description="WD" evidence="5">
    <location>
        <begin position="298"/>
        <end position="339"/>
    </location>
</feature>
<keyword evidence="3" id="KW-0677">Repeat</keyword>
<keyword evidence="4" id="KW-0539">Nucleus</keyword>
<evidence type="ECO:0000256" key="6">
    <source>
        <dbReference type="SAM" id="MobiDB-lite"/>
    </source>
</evidence>
<keyword evidence="2 5" id="KW-0853">WD repeat</keyword>
<feature type="repeat" description="WD" evidence="5">
    <location>
        <begin position="340"/>
        <end position="382"/>
    </location>
</feature>
<dbReference type="EMBL" id="CAJFDH010000002">
    <property type="protein sequence ID" value="CAD5210103.1"/>
    <property type="molecule type" value="Genomic_DNA"/>
</dbReference>
<feature type="compositionally biased region" description="Pro residues" evidence="6">
    <location>
        <begin position="581"/>
        <end position="594"/>
    </location>
</feature>
<evidence type="ECO:0000313" key="7">
    <source>
        <dbReference type="EMBL" id="CAD5210103.1"/>
    </source>
</evidence>
<dbReference type="InterPro" id="IPR045245">
    <property type="entry name" value="Pfs2-like"/>
</dbReference>
<dbReference type="InterPro" id="IPR001680">
    <property type="entry name" value="WD40_rpt"/>
</dbReference>
<gene>
    <name evidence="7" type="ORF">BOKJ2_LOCUS3020</name>
</gene>
<dbReference type="Proteomes" id="UP000614601">
    <property type="component" value="Unassembled WGS sequence"/>
</dbReference>
<dbReference type="SUPFAM" id="SSF50978">
    <property type="entry name" value="WD40 repeat-like"/>
    <property type="match status" value="1"/>
</dbReference>
<dbReference type="InterPro" id="IPR020472">
    <property type="entry name" value="WD40_PAC1"/>
</dbReference>
<proteinExistence type="predicted"/>
<dbReference type="Pfam" id="PF00400">
    <property type="entry name" value="WD40"/>
    <property type="match status" value="7"/>
</dbReference>
<feature type="region of interest" description="Disordered" evidence="6">
    <location>
        <begin position="530"/>
        <end position="764"/>
    </location>
</feature>
<feature type="repeat" description="WD" evidence="5">
    <location>
        <begin position="254"/>
        <end position="280"/>
    </location>
</feature>
<evidence type="ECO:0000313" key="8">
    <source>
        <dbReference type="Proteomes" id="UP000614601"/>
    </source>
</evidence>
<feature type="compositionally biased region" description="Pro residues" evidence="6">
    <location>
        <begin position="621"/>
        <end position="633"/>
    </location>
</feature>
<comment type="subcellular location">
    <subcellularLocation>
        <location evidence="1">Nucleus</location>
    </subcellularLocation>
</comment>
<dbReference type="EMBL" id="CAJFCW020000002">
    <property type="protein sequence ID" value="CAG9090683.1"/>
    <property type="molecule type" value="Genomic_DNA"/>
</dbReference>
<feature type="region of interest" description="Disordered" evidence="6">
    <location>
        <begin position="1"/>
        <end position="31"/>
    </location>
</feature>
<feature type="compositionally biased region" description="Polar residues" evidence="6">
    <location>
        <begin position="747"/>
        <end position="764"/>
    </location>
</feature>
<dbReference type="OrthoDB" id="16717at2759"/>
<dbReference type="PRINTS" id="PR00320">
    <property type="entry name" value="GPROTEINBRPT"/>
</dbReference>
<organism evidence="7 8">
    <name type="scientific">Bursaphelenchus okinawaensis</name>
    <dbReference type="NCBI Taxonomy" id="465554"/>
    <lineage>
        <taxon>Eukaryota</taxon>
        <taxon>Metazoa</taxon>
        <taxon>Ecdysozoa</taxon>
        <taxon>Nematoda</taxon>
        <taxon>Chromadorea</taxon>
        <taxon>Rhabditida</taxon>
        <taxon>Tylenchina</taxon>
        <taxon>Tylenchomorpha</taxon>
        <taxon>Aphelenchoidea</taxon>
        <taxon>Aphelenchoididae</taxon>
        <taxon>Bursaphelenchus</taxon>
    </lineage>
</organism>
<accession>A0A811K345</accession>
<comment type="caution">
    <text evidence="7">The sequence shown here is derived from an EMBL/GenBank/DDBJ whole genome shotgun (WGS) entry which is preliminary data.</text>
</comment>
<feature type="region of interest" description="Disordered" evidence="6">
    <location>
        <begin position="498"/>
        <end position="517"/>
    </location>
</feature>
<protein>
    <recommendedName>
        <fullName evidence="9">WD_REPEATS_REGION domain-containing protein</fullName>
    </recommendedName>
</protein>
<dbReference type="PANTHER" id="PTHR22836:SF0">
    <property type="entry name" value="PRE-MRNA 3' END PROCESSING PROTEIN WDR33"/>
    <property type="match status" value="1"/>
</dbReference>
<feature type="compositionally biased region" description="Polar residues" evidence="6">
    <location>
        <begin position="561"/>
        <end position="572"/>
    </location>
</feature>
<dbReference type="GO" id="GO:0005847">
    <property type="term" value="C:mRNA cleavage and polyadenylation specificity factor complex"/>
    <property type="evidence" value="ECO:0007669"/>
    <property type="project" value="TreeGrafter"/>
</dbReference>
<dbReference type="GO" id="GO:0031124">
    <property type="term" value="P:mRNA 3'-end processing"/>
    <property type="evidence" value="ECO:0007669"/>
    <property type="project" value="InterPro"/>
</dbReference>
<feature type="compositionally biased region" description="Polar residues" evidence="6">
    <location>
        <begin position="685"/>
        <end position="698"/>
    </location>
</feature>
<dbReference type="PROSITE" id="PS50082">
    <property type="entry name" value="WD_REPEATS_2"/>
    <property type="match status" value="6"/>
</dbReference>
<feature type="repeat" description="WD" evidence="5">
    <location>
        <begin position="384"/>
        <end position="415"/>
    </location>
</feature>
<dbReference type="FunFam" id="2.130.10.10:FF:000237">
    <property type="entry name" value="Flowering time control protein FY"/>
    <property type="match status" value="1"/>
</dbReference>
<evidence type="ECO:0008006" key="9">
    <source>
        <dbReference type="Google" id="ProtNLM"/>
    </source>
</evidence>
<dbReference type="InterPro" id="IPR036322">
    <property type="entry name" value="WD40_repeat_dom_sf"/>
</dbReference>
<sequence>MNMYSTLPPPSQNDSDSVEPAYLFSDSSTTSLTQKPGFRFKAPQSRPEDIMVDGPGRRLRKNVANVRRHIDYVANCLRMADERLIQYGKRDRKVVQPDIIYQAHVLPPCATLDTPVDCVLTKFVRAAINKIKCPVYSICWTPQGKRLLTGAASGEFTLWNGSAFNFETILQAHDVAIRSLKWSHNSMWMASGDHDGFVKYWQPNMNNVHMFQAHKDEPVRSISFAPTDAKLITGSDDGTARIWDFARSEQERVLSGHGADVRSVDWHPTKGLVATGSRDSQQPVKIWDPRTGICLTTFHDHKNSVTAVEWNKNGNWLLSGSRDHVIKLYDIRMLKEVQTFRGHKKEVTAIAWHPVHEGLFASGGGDGSLGYWNVGADEELALLENAHDQAVWSIQWHPLGHILATGSNDNNTKFWARNRPGDTQEDIFGLVYTSGINLAAITAASNKEDGVKTDAIETVNVEMKGPVIPGMGLDDDIYGAMNTDLSVPATMPVEDSMADNNKNGPKRPQIMKQPPPKKAQRQFERIWNISKPGADSEANDYDRMDDSTNYNNVPPPGPSLMGSSTNGWKSNSLLGPAAELPGPPPLMAGGPPMPFGAASNFGPPPANFGPSGSNFGGPNFPSGPPPKPFPKPPQGFSSAPPGNYPRDQREQYPPGRDQQPYPPGREQRDYPPGREQREPYPPGPNHQQFPLNPNQQPYSGPPPQHSAPPGDNYQYGPPPLSSWRNGPPPPPQNQANPPFPRPPRPAHNNSWRSNPAWNGNNQRY</sequence>
<dbReference type="CDD" id="cd00200">
    <property type="entry name" value="WD40"/>
    <property type="match status" value="1"/>
</dbReference>